<dbReference type="OrthoDB" id="9758917at2"/>
<feature type="compositionally biased region" description="Low complexity" evidence="3">
    <location>
        <begin position="68"/>
        <end position="90"/>
    </location>
</feature>
<feature type="compositionally biased region" description="Low complexity" evidence="3">
    <location>
        <begin position="197"/>
        <end position="217"/>
    </location>
</feature>
<feature type="compositionally biased region" description="Basic and acidic residues" evidence="3">
    <location>
        <begin position="1"/>
        <end position="12"/>
    </location>
</feature>
<accession>A0A4Z0XZY3</accession>
<dbReference type="Pfam" id="PF13365">
    <property type="entry name" value="Trypsin_2"/>
    <property type="match status" value="1"/>
</dbReference>
<feature type="compositionally biased region" description="Basic and acidic residues" evidence="3">
    <location>
        <begin position="31"/>
        <end position="44"/>
    </location>
</feature>
<sequence length="558" mass="59364">MSDHFDNNDNGEKNIWPSDSPEANEDTQPVEPKETDGVPPENKEAVNGPKPDFENRCGDASVPRQEWPGSGQPPYQNPQNPYSPYGQYYNPYGQYTNPGGGYGNCGYGQNPQNPYNPQNRYWTYPQNNGQQPRQNPQDLQQPSQPGGPKQPKRKNTGMRVFLIFLGILIGGFVLGFCIYSVHIAVEQQGGWQGSTVSQPAENNSASAASGSSQAQSPVKIPSGAANAAGITIQPKPSGNPYDAKTVYKNTVQSVVGVETTVPAAAGSQGGVIQGTGIIATKDGYILTNAHVVNNSRSYKVKVVLYNKKEYDAKVVGYDKTSDIAVLRIQANNLSAAVFGNADQLEIGDPVIAIGNPGGIEFASSLTGGYVSALNRTIESHSDNGMTYIQTDAAINPGNSGGPLMNMYGQVVGINSNKIVATGYEGMGFAIPVSRAKNIIDDLIARGYVSGRSRLGITASTITAIQSELSGYPTGVMIRQISPESDLTKSGVVPGDVITKVDGQTVSSVDDLYAVLNKHKAGDTVTLTIFRMGSGQNTNGATREVKTKLLEDKGETQQK</sequence>
<name>A0A4Z0XZY3_9FIRM</name>
<dbReference type="Pfam" id="PF13180">
    <property type="entry name" value="PDZ_2"/>
    <property type="match status" value="1"/>
</dbReference>
<feature type="compositionally biased region" description="Low complexity" evidence="3">
    <location>
        <begin position="107"/>
        <end position="149"/>
    </location>
</feature>
<dbReference type="Proteomes" id="UP000297714">
    <property type="component" value="Unassembled WGS sequence"/>
</dbReference>
<dbReference type="Gene3D" id="2.40.10.120">
    <property type="match status" value="1"/>
</dbReference>
<feature type="transmembrane region" description="Helical" evidence="4">
    <location>
        <begin position="160"/>
        <end position="181"/>
    </location>
</feature>
<dbReference type="RefSeq" id="WP_135657470.1">
    <property type="nucleotide sequence ID" value="NZ_SRMQ01000002.1"/>
</dbReference>
<evidence type="ECO:0000256" key="4">
    <source>
        <dbReference type="SAM" id="Phobius"/>
    </source>
</evidence>
<evidence type="ECO:0000256" key="2">
    <source>
        <dbReference type="ARBA" id="ARBA00022801"/>
    </source>
</evidence>
<feature type="domain" description="PDZ" evidence="5">
    <location>
        <begin position="449"/>
        <end position="532"/>
    </location>
</feature>
<keyword evidence="4" id="KW-0812">Transmembrane</keyword>
<evidence type="ECO:0000256" key="1">
    <source>
        <dbReference type="ARBA" id="ARBA00022670"/>
    </source>
</evidence>
<dbReference type="InterPro" id="IPR009003">
    <property type="entry name" value="Peptidase_S1_PA"/>
</dbReference>
<gene>
    <name evidence="6" type="primary">htrB_1</name>
    <name evidence="6" type="ORF">CAGA_05470</name>
</gene>
<dbReference type="PRINTS" id="PR00834">
    <property type="entry name" value="PROTEASES2C"/>
</dbReference>
<dbReference type="SUPFAM" id="SSF50494">
    <property type="entry name" value="Trypsin-like serine proteases"/>
    <property type="match status" value="1"/>
</dbReference>
<organism evidence="6 7">
    <name type="scientific">Caproiciproducens galactitolivorans</name>
    <dbReference type="NCBI Taxonomy" id="642589"/>
    <lineage>
        <taxon>Bacteria</taxon>
        <taxon>Bacillati</taxon>
        <taxon>Bacillota</taxon>
        <taxon>Clostridia</taxon>
        <taxon>Eubacteriales</taxon>
        <taxon>Acutalibacteraceae</taxon>
        <taxon>Caproiciproducens</taxon>
    </lineage>
</organism>
<feature type="region of interest" description="Disordered" evidence="3">
    <location>
        <begin position="103"/>
        <end position="154"/>
    </location>
</feature>
<keyword evidence="2 6" id="KW-0378">Hydrolase</keyword>
<dbReference type="CDD" id="cd06779">
    <property type="entry name" value="cpPDZ_Deg_HtrA-like"/>
    <property type="match status" value="1"/>
</dbReference>
<reference evidence="6 7" key="1">
    <citation type="submission" date="2019-04" db="EMBL/GenBank/DDBJ databases">
        <authorList>
            <person name="Poehlein A."/>
            <person name="Bengelsdorf F.R."/>
            <person name="Duerre P."/>
            <person name="Daniel R."/>
        </authorList>
    </citation>
    <scope>NUCLEOTIDE SEQUENCE [LARGE SCALE GENOMIC DNA]</scope>
    <source>
        <strain evidence="6 7">BS-1</strain>
    </source>
</reference>
<dbReference type="PANTHER" id="PTHR43343:SF3">
    <property type="entry name" value="PROTEASE DO-LIKE 8, CHLOROPLASTIC"/>
    <property type="match status" value="1"/>
</dbReference>
<dbReference type="Gene3D" id="2.30.42.10">
    <property type="match status" value="1"/>
</dbReference>
<dbReference type="SUPFAM" id="SSF50156">
    <property type="entry name" value="PDZ domain-like"/>
    <property type="match status" value="1"/>
</dbReference>
<dbReference type="InterPro" id="IPR036034">
    <property type="entry name" value="PDZ_sf"/>
</dbReference>
<dbReference type="AlphaFoldDB" id="A0A4Z0XZY3"/>
<feature type="region of interest" description="Disordered" evidence="3">
    <location>
        <begin position="1"/>
        <end position="90"/>
    </location>
</feature>
<keyword evidence="4" id="KW-0472">Membrane</keyword>
<dbReference type="GO" id="GO:0006508">
    <property type="term" value="P:proteolysis"/>
    <property type="evidence" value="ECO:0007669"/>
    <property type="project" value="UniProtKB-KW"/>
</dbReference>
<feature type="region of interest" description="Disordered" evidence="3">
    <location>
        <begin position="193"/>
        <end position="220"/>
    </location>
</feature>
<dbReference type="EMBL" id="SRMQ01000002">
    <property type="protein sequence ID" value="TGJ77179.1"/>
    <property type="molecule type" value="Genomic_DNA"/>
</dbReference>
<dbReference type="EC" id="3.4.21.107" evidence="6"/>
<proteinExistence type="predicted"/>
<evidence type="ECO:0000313" key="7">
    <source>
        <dbReference type="Proteomes" id="UP000297714"/>
    </source>
</evidence>
<keyword evidence="4" id="KW-1133">Transmembrane helix</keyword>
<dbReference type="InterPro" id="IPR001478">
    <property type="entry name" value="PDZ"/>
</dbReference>
<keyword evidence="7" id="KW-1185">Reference proteome</keyword>
<evidence type="ECO:0000259" key="5">
    <source>
        <dbReference type="PROSITE" id="PS50106"/>
    </source>
</evidence>
<evidence type="ECO:0000313" key="6">
    <source>
        <dbReference type="EMBL" id="TGJ77179.1"/>
    </source>
</evidence>
<dbReference type="InterPro" id="IPR001940">
    <property type="entry name" value="Peptidase_S1C"/>
</dbReference>
<keyword evidence="1 6" id="KW-0645">Protease</keyword>
<dbReference type="PROSITE" id="PS50106">
    <property type="entry name" value="PDZ"/>
    <property type="match status" value="1"/>
</dbReference>
<dbReference type="SMART" id="SM00228">
    <property type="entry name" value="PDZ"/>
    <property type="match status" value="1"/>
</dbReference>
<dbReference type="GO" id="GO:0004252">
    <property type="term" value="F:serine-type endopeptidase activity"/>
    <property type="evidence" value="ECO:0007669"/>
    <property type="project" value="InterPro"/>
</dbReference>
<protein>
    <submittedName>
        <fullName evidence="6">Serine protease Do-like HtrB</fullName>
        <ecNumber evidence="6">3.4.21.107</ecNumber>
    </submittedName>
</protein>
<evidence type="ECO:0000256" key="3">
    <source>
        <dbReference type="SAM" id="MobiDB-lite"/>
    </source>
</evidence>
<dbReference type="PANTHER" id="PTHR43343">
    <property type="entry name" value="PEPTIDASE S12"/>
    <property type="match status" value="1"/>
</dbReference>
<dbReference type="InterPro" id="IPR051201">
    <property type="entry name" value="Chloro_Bact_Ser_Proteases"/>
</dbReference>
<comment type="caution">
    <text evidence="6">The sequence shown here is derived from an EMBL/GenBank/DDBJ whole genome shotgun (WGS) entry which is preliminary data.</text>
</comment>